<keyword evidence="7" id="KW-0378">Hydrolase</keyword>
<evidence type="ECO:0000256" key="2">
    <source>
        <dbReference type="ARBA" id="ARBA00022833"/>
    </source>
</evidence>
<evidence type="ECO:0000256" key="5">
    <source>
        <dbReference type="ARBA" id="ARBA00038889"/>
    </source>
</evidence>
<comment type="caution">
    <text evidence="7">The sequence shown here is derived from an EMBL/GenBank/DDBJ whole genome shotgun (WGS) entry which is preliminary data.</text>
</comment>
<dbReference type="OrthoDB" id="8673173at2"/>
<evidence type="ECO:0000256" key="3">
    <source>
        <dbReference type="ARBA" id="ARBA00023239"/>
    </source>
</evidence>
<dbReference type="GO" id="GO:0019748">
    <property type="term" value="P:secondary metabolic process"/>
    <property type="evidence" value="ECO:0007669"/>
    <property type="project" value="TreeGrafter"/>
</dbReference>
<dbReference type="InterPro" id="IPR006680">
    <property type="entry name" value="Amidohydro-rel"/>
</dbReference>
<dbReference type="PANTHER" id="PTHR21240:SF29">
    <property type="entry name" value="AMIDOHYDROLASE-RELATED DOMAIN-CONTAINING PROTEIN"/>
    <property type="match status" value="1"/>
</dbReference>
<keyword evidence="8" id="KW-1185">Reference proteome</keyword>
<dbReference type="InterPro" id="IPR032465">
    <property type="entry name" value="ACMSD"/>
</dbReference>
<reference evidence="7 8" key="1">
    <citation type="submission" date="2018-11" db="EMBL/GenBank/DDBJ databases">
        <title>Trebonia kvetii gen.nov., sp.nov., a novel acidophilic actinobacterium, and proposal of the new actinobacterial family Treboniaceae fam. nov.</title>
        <authorList>
            <person name="Rapoport D."/>
            <person name="Sagova-Mareckova M."/>
            <person name="Sedlacek I."/>
            <person name="Provaznik J."/>
            <person name="Kralova S."/>
            <person name="Pavlinic D."/>
            <person name="Benes V."/>
            <person name="Kopecky J."/>
        </authorList>
    </citation>
    <scope>NUCLEOTIDE SEQUENCE [LARGE SCALE GENOMIC DNA]</scope>
    <source>
        <strain evidence="7 8">15Tr583</strain>
    </source>
</reference>
<dbReference type="SUPFAM" id="SSF51556">
    <property type="entry name" value="Metallo-dependent hydrolases"/>
    <property type="match status" value="1"/>
</dbReference>
<dbReference type="Pfam" id="PF04909">
    <property type="entry name" value="Amidohydro_2"/>
    <property type="match status" value="1"/>
</dbReference>
<evidence type="ECO:0000259" key="6">
    <source>
        <dbReference type="Pfam" id="PF04909"/>
    </source>
</evidence>
<evidence type="ECO:0000313" key="8">
    <source>
        <dbReference type="Proteomes" id="UP000460272"/>
    </source>
</evidence>
<feature type="domain" description="Amidohydrolase-related" evidence="6">
    <location>
        <begin position="9"/>
        <end position="316"/>
    </location>
</feature>
<keyword evidence="2" id="KW-0862">Zinc</keyword>
<evidence type="ECO:0000256" key="1">
    <source>
        <dbReference type="ARBA" id="ARBA00022723"/>
    </source>
</evidence>
<sequence>MVQLTPRAIDLHAHFLPERYRASALAHGQSHPDGMPALPEWSAAAAVSMMDDVGIAAAALSISSPGVAFLGSPAERAALARAVNEDGASAVAAYPDRFGLLASLPLPDVDAALAEIDYAFGQLNADGVGLHTHYRGVYLGDERLDPLMAALDARSALVTIHPVSPCGWEAVSFGRPRPVVEFLFDTTRAVINLALSGVLDRYPAIRWVVPHTGAALPALADRVDRIYSWISPPAPAVDLIAALGRLHYDLAGTPLPRALPALLGLASPSQLVYGSDYPFTPAPQVRQLAEVIAATDVLDDEAKAATLHGNARRLLPRLAREVVV</sequence>
<dbReference type="RefSeq" id="WP_145862345.1">
    <property type="nucleotide sequence ID" value="NZ_RPFW01000014.1"/>
</dbReference>
<proteinExistence type="predicted"/>
<dbReference type="Gene3D" id="3.20.20.140">
    <property type="entry name" value="Metal-dependent hydrolases"/>
    <property type="match status" value="1"/>
</dbReference>
<dbReference type="InterPro" id="IPR032466">
    <property type="entry name" value="Metal_Hydrolase"/>
</dbReference>
<name>A0A6P2BKT0_9ACTN</name>
<accession>A0A6P2BKT0</accession>
<dbReference type="PANTHER" id="PTHR21240">
    <property type="entry name" value="2-AMINO-3-CARBOXYLMUCONATE-6-SEMIALDEHYDE DECARBOXYLASE"/>
    <property type="match status" value="1"/>
</dbReference>
<dbReference type="AlphaFoldDB" id="A0A6P2BKT0"/>
<evidence type="ECO:0000256" key="4">
    <source>
        <dbReference type="ARBA" id="ARBA00036832"/>
    </source>
</evidence>
<evidence type="ECO:0000313" key="7">
    <source>
        <dbReference type="EMBL" id="TVY99052.1"/>
    </source>
</evidence>
<dbReference type="Proteomes" id="UP000460272">
    <property type="component" value="Unassembled WGS sequence"/>
</dbReference>
<dbReference type="GO" id="GO:0046872">
    <property type="term" value="F:metal ion binding"/>
    <property type="evidence" value="ECO:0007669"/>
    <property type="project" value="UniProtKB-KW"/>
</dbReference>
<dbReference type="GO" id="GO:0047596">
    <property type="term" value="F:6-methylsalicylate decarboxylase activity"/>
    <property type="evidence" value="ECO:0007669"/>
    <property type="project" value="UniProtKB-EC"/>
</dbReference>
<dbReference type="GO" id="GO:0005829">
    <property type="term" value="C:cytosol"/>
    <property type="evidence" value="ECO:0007669"/>
    <property type="project" value="TreeGrafter"/>
</dbReference>
<comment type="catalytic activity">
    <reaction evidence="4">
        <text>6-methylsalicylate + H(+) = 3-methylphenol + CO2</text>
        <dbReference type="Rhea" id="RHEA:23112"/>
        <dbReference type="ChEBI" id="CHEBI:15378"/>
        <dbReference type="ChEBI" id="CHEBI:16526"/>
        <dbReference type="ChEBI" id="CHEBI:17231"/>
        <dbReference type="ChEBI" id="CHEBI:36658"/>
        <dbReference type="EC" id="4.1.1.52"/>
    </reaction>
    <physiologicalReaction direction="left-to-right" evidence="4">
        <dbReference type="Rhea" id="RHEA:23113"/>
    </physiologicalReaction>
</comment>
<protein>
    <recommendedName>
        <fullName evidence="5">6-methylsalicylate decarboxylase</fullName>
        <ecNumber evidence="5">4.1.1.52</ecNumber>
    </recommendedName>
</protein>
<dbReference type="EC" id="4.1.1.52" evidence="5"/>
<organism evidence="7 8">
    <name type="scientific">Trebonia kvetii</name>
    <dbReference type="NCBI Taxonomy" id="2480626"/>
    <lineage>
        <taxon>Bacteria</taxon>
        <taxon>Bacillati</taxon>
        <taxon>Actinomycetota</taxon>
        <taxon>Actinomycetes</taxon>
        <taxon>Streptosporangiales</taxon>
        <taxon>Treboniaceae</taxon>
        <taxon>Trebonia</taxon>
    </lineage>
</organism>
<keyword evidence="3" id="KW-0456">Lyase</keyword>
<dbReference type="EMBL" id="RPFW01000014">
    <property type="protein sequence ID" value="TVY99052.1"/>
    <property type="molecule type" value="Genomic_DNA"/>
</dbReference>
<dbReference type="GO" id="GO:0016787">
    <property type="term" value="F:hydrolase activity"/>
    <property type="evidence" value="ECO:0007669"/>
    <property type="project" value="UniProtKB-KW"/>
</dbReference>
<gene>
    <name evidence="7" type="ORF">EAS64_42185</name>
</gene>
<keyword evidence="1" id="KW-0479">Metal-binding</keyword>